<evidence type="ECO:0000313" key="2">
    <source>
        <dbReference type="EMBL" id="MBK9985160.1"/>
    </source>
</evidence>
<proteinExistence type="predicted"/>
<dbReference type="EMBL" id="JADKGY010000033">
    <property type="protein sequence ID" value="MBK9985160.1"/>
    <property type="molecule type" value="Genomic_DNA"/>
</dbReference>
<dbReference type="AlphaFoldDB" id="A0A9D7T0T1"/>
<gene>
    <name evidence="2" type="ORF">IPP15_22845</name>
</gene>
<feature type="region of interest" description="Disordered" evidence="1">
    <location>
        <begin position="103"/>
        <end position="125"/>
    </location>
</feature>
<evidence type="ECO:0000256" key="1">
    <source>
        <dbReference type="SAM" id="MobiDB-lite"/>
    </source>
</evidence>
<protein>
    <submittedName>
        <fullName evidence="2">Uncharacterized protein</fullName>
    </submittedName>
</protein>
<organism evidence="2 3">
    <name type="scientific">Candidatus Opimibacter skivensis</name>
    <dbReference type="NCBI Taxonomy" id="2982028"/>
    <lineage>
        <taxon>Bacteria</taxon>
        <taxon>Pseudomonadati</taxon>
        <taxon>Bacteroidota</taxon>
        <taxon>Saprospiria</taxon>
        <taxon>Saprospirales</taxon>
        <taxon>Saprospiraceae</taxon>
        <taxon>Candidatus Opimibacter</taxon>
    </lineage>
</organism>
<reference evidence="2 3" key="1">
    <citation type="submission" date="2020-10" db="EMBL/GenBank/DDBJ databases">
        <title>Connecting structure to function with the recovery of over 1000 high-quality activated sludge metagenome-assembled genomes encoding full-length rRNA genes using long-read sequencing.</title>
        <authorList>
            <person name="Singleton C.M."/>
            <person name="Petriglieri F."/>
            <person name="Kristensen J.M."/>
            <person name="Kirkegaard R.H."/>
            <person name="Michaelsen T.Y."/>
            <person name="Andersen M.H."/>
            <person name="Karst S.M."/>
            <person name="Dueholm M.S."/>
            <person name="Nielsen P.H."/>
            <person name="Albertsen M."/>
        </authorList>
    </citation>
    <scope>NUCLEOTIDE SEQUENCE [LARGE SCALE GENOMIC DNA]</scope>
    <source>
        <strain evidence="2">Ribe_18-Q3-R11-54_MAXAC.273</strain>
    </source>
</reference>
<name>A0A9D7T0T1_9BACT</name>
<comment type="caution">
    <text evidence="2">The sequence shown here is derived from an EMBL/GenBank/DDBJ whole genome shotgun (WGS) entry which is preliminary data.</text>
</comment>
<sequence length="140" mass="15977">MDQEKAEEVIKKYVTDHGFEHLDELITGQSITKMDTAVYDGDKKASIRVHFINEGQTLRTYLRFNFDNPTGKSWVLNSIRTEGKVTNELADWVAKKSGLNVAEKARSEEKGRKAEKAEEAEKAEKDKEVCFYNCKTNISI</sequence>
<evidence type="ECO:0000313" key="3">
    <source>
        <dbReference type="Proteomes" id="UP000808337"/>
    </source>
</evidence>
<dbReference type="Proteomes" id="UP000808337">
    <property type="component" value="Unassembled WGS sequence"/>
</dbReference>
<accession>A0A9D7T0T1</accession>